<dbReference type="AlphaFoldDB" id="A0A517LP44"/>
<sequence length="120" mass="13100">MDEKKFHDLALAMPFSTMSKSRNDDELPRTWISKVKSYLDETIRDDIYLEIELLFLAFGIGIQDATTFPDYLCFASNQTGNTVFLAIKTADVGGANFPFSNIGFSLTATTSAPPAASGSS</sequence>
<keyword evidence="2" id="KW-1185">Reference proteome</keyword>
<dbReference type="Proteomes" id="UP000316270">
    <property type="component" value="Chromosome 17"/>
</dbReference>
<reference evidence="1 2" key="1">
    <citation type="submission" date="2019-07" db="EMBL/GenBank/DDBJ databases">
        <title>Finished genome of Venturia effusa.</title>
        <authorList>
            <person name="Young C.A."/>
            <person name="Cox M.P."/>
            <person name="Ganley A.R.D."/>
            <person name="David W.J."/>
        </authorList>
    </citation>
    <scope>NUCLEOTIDE SEQUENCE [LARGE SCALE GENOMIC DNA]</scope>
    <source>
        <strain evidence="2">albino</strain>
    </source>
</reference>
<evidence type="ECO:0000313" key="2">
    <source>
        <dbReference type="Proteomes" id="UP000316270"/>
    </source>
</evidence>
<gene>
    <name evidence="1" type="ORF">FKW77_006239</name>
</gene>
<protein>
    <submittedName>
        <fullName evidence="1">Uncharacterized protein</fullName>
    </submittedName>
</protein>
<name>A0A517LP44_9PEZI</name>
<dbReference type="OrthoDB" id="5223589at2759"/>
<dbReference type="InterPro" id="IPR010699">
    <property type="entry name" value="DUF1275"/>
</dbReference>
<dbReference type="EMBL" id="CP042201">
    <property type="protein sequence ID" value="QDS77401.1"/>
    <property type="molecule type" value="Genomic_DNA"/>
</dbReference>
<accession>A0A517LP44</accession>
<evidence type="ECO:0000313" key="1">
    <source>
        <dbReference type="EMBL" id="QDS77401.1"/>
    </source>
</evidence>
<proteinExistence type="predicted"/>
<organism evidence="1 2">
    <name type="scientific">Venturia effusa</name>
    <dbReference type="NCBI Taxonomy" id="50376"/>
    <lineage>
        <taxon>Eukaryota</taxon>
        <taxon>Fungi</taxon>
        <taxon>Dikarya</taxon>
        <taxon>Ascomycota</taxon>
        <taxon>Pezizomycotina</taxon>
        <taxon>Dothideomycetes</taxon>
        <taxon>Pleosporomycetidae</taxon>
        <taxon>Venturiales</taxon>
        <taxon>Venturiaceae</taxon>
        <taxon>Venturia</taxon>
    </lineage>
</organism>
<dbReference type="PANTHER" id="PTHR37488:SF2">
    <property type="entry name" value="DUF1275 DOMAIN-CONTAINING PROTEIN"/>
    <property type="match status" value="1"/>
</dbReference>
<dbReference type="Pfam" id="PF06912">
    <property type="entry name" value="DUF1275"/>
    <property type="match status" value="1"/>
</dbReference>
<dbReference type="PANTHER" id="PTHR37488">
    <property type="entry name" value="DUF1275 DOMAIN-CONTAINING PROTEIN"/>
    <property type="match status" value="1"/>
</dbReference>